<dbReference type="PROSITE" id="PS51202">
    <property type="entry name" value="RCK_C"/>
    <property type="match status" value="1"/>
</dbReference>
<dbReference type="Gene3D" id="3.30.70.1450">
    <property type="entry name" value="Regulator of K+ conductance, C-terminal domain"/>
    <property type="match status" value="1"/>
</dbReference>
<dbReference type="PROSITE" id="PS50949">
    <property type="entry name" value="HTH_GNTR"/>
    <property type="match status" value="1"/>
</dbReference>
<dbReference type="PANTHER" id="PTHR44846">
    <property type="entry name" value="MANNOSYL-D-GLYCERATE TRANSPORT/METABOLISM SYSTEM REPRESSOR MNGR-RELATED"/>
    <property type="match status" value="1"/>
</dbReference>
<dbReference type="GO" id="GO:0006813">
    <property type="term" value="P:potassium ion transport"/>
    <property type="evidence" value="ECO:0007669"/>
    <property type="project" value="InterPro"/>
</dbReference>
<keyword evidence="8" id="KW-1185">Reference proteome</keyword>
<dbReference type="SUPFAM" id="SSF46785">
    <property type="entry name" value="Winged helix' DNA-binding domain"/>
    <property type="match status" value="1"/>
</dbReference>
<dbReference type="CDD" id="cd07377">
    <property type="entry name" value="WHTH_GntR"/>
    <property type="match status" value="1"/>
</dbReference>
<dbReference type="InterPro" id="IPR036721">
    <property type="entry name" value="RCK_C_sf"/>
</dbReference>
<evidence type="ECO:0000259" key="6">
    <source>
        <dbReference type="PROSITE" id="PS51202"/>
    </source>
</evidence>
<keyword evidence="4" id="KW-0175">Coiled coil</keyword>
<dbReference type="Proteomes" id="UP000255367">
    <property type="component" value="Unassembled WGS sequence"/>
</dbReference>
<dbReference type="GO" id="GO:0003677">
    <property type="term" value="F:DNA binding"/>
    <property type="evidence" value="ECO:0007669"/>
    <property type="project" value="UniProtKB-KW"/>
</dbReference>
<proteinExistence type="predicted"/>
<name>A0A380NMP4_9FIRM</name>
<dbReference type="AlphaFoldDB" id="A0A380NMP4"/>
<gene>
    <name evidence="7" type="primary">treR</name>
    <name evidence="7" type="ORF">NCTC12020_01521</name>
</gene>
<dbReference type="GO" id="GO:0008324">
    <property type="term" value="F:monoatomic cation transmembrane transporter activity"/>
    <property type="evidence" value="ECO:0007669"/>
    <property type="project" value="InterPro"/>
</dbReference>
<dbReference type="Gene3D" id="1.10.10.10">
    <property type="entry name" value="Winged helix-like DNA-binding domain superfamily/Winged helix DNA-binding domain"/>
    <property type="match status" value="1"/>
</dbReference>
<dbReference type="EMBL" id="UHIO01000001">
    <property type="protein sequence ID" value="SUP44133.1"/>
    <property type="molecule type" value="Genomic_DNA"/>
</dbReference>
<reference evidence="7 8" key="1">
    <citation type="submission" date="2018-06" db="EMBL/GenBank/DDBJ databases">
        <authorList>
            <consortium name="Pathogen Informatics"/>
            <person name="Doyle S."/>
        </authorList>
    </citation>
    <scope>NUCLEOTIDE SEQUENCE [LARGE SCALE GENOMIC DNA]</scope>
    <source>
        <strain evidence="7 8">NCTC12020</strain>
    </source>
</reference>
<accession>A0A380NMP4</accession>
<dbReference type="InterPro" id="IPR000524">
    <property type="entry name" value="Tscrpt_reg_HTH_GntR"/>
</dbReference>
<keyword evidence="2" id="KW-0238">DNA-binding</keyword>
<feature type="domain" description="HTH gntR-type" evidence="5">
    <location>
        <begin position="7"/>
        <end position="75"/>
    </location>
</feature>
<dbReference type="InterPro" id="IPR050679">
    <property type="entry name" value="Bact_HTH_transcr_reg"/>
</dbReference>
<evidence type="ECO:0000256" key="4">
    <source>
        <dbReference type="SAM" id="Coils"/>
    </source>
</evidence>
<dbReference type="SUPFAM" id="SSF116726">
    <property type="entry name" value="TrkA C-terminal domain-like"/>
    <property type="match status" value="1"/>
</dbReference>
<dbReference type="Pfam" id="PF02080">
    <property type="entry name" value="TrkA_C"/>
    <property type="match status" value="1"/>
</dbReference>
<dbReference type="SMART" id="SM00345">
    <property type="entry name" value="HTH_GNTR"/>
    <property type="match status" value="1"/>
</dbReference>
<keyword evidence="3" id="KW-0804">Transcription</keyword>
<dbReference type="OrthoDB" id="226679at2"/>
<evidence type="ECO:0000313" key="8">
    <source>
        <dbReference type="Proteomes" id="UP000255367"/>
    </source>
</evidence>
<dbReference type="RefSeq" id="WP_115310645.1">
    <property type="nucleotide sequence ID" value="NZ_UHIO01000001.1"/>
</dbReference>
<evidence type="ECO:0000313" key="7">
    <source>
        <dbReference type="EMBL" id="SUP44133.1"/>
    </source>
</evidence>
<evidence type="ECO:0000259" key="5">
    <source>
        <dbReference type="PROSITE" id="PS50949"/>
    </source>
</evidence>
<dbReference type="GO" id="GO:0003700">
    <property type="term" value="F:DNA-binding transcription factor activity"/>
    <property type="evidence" value="ECO:0007669"/>
    <property type="project" value="InterPro"/>
</dbReference>
<protein>
    <submittedName>
        <fullName evidence="7">Trehalose operon transcriptional repressor</fullName>
    </submittedName>
</protein>
<dbReference type="GO" id="GO:0045892">
    <property type="term" value="P:negative regulation of DNA-templated transcription"/>
    <property type="evidence" value="ECO:0007669"/>
    <property type="project" value="TreeGrafter"/>
</dbReference>
<dbReference type="InterPro" id="IPR036388">
    <property type="entry name" value="WH-like_DNA-bd_sf"/>
</dbReference>
<dbReference type="PANTHER" id="PTHR44846:SF17">
    <property type="entry name" value="GNTR-FAMILY TRANSCRIPTIONAL REGULATOR"/>
    <property type="match status" value="1"/>
</dbReference>
<keyword evidence="1" id="KW-0805">Transcription regulation</keyword>
<evidence type="ECO:0000256" key="1">
    <source>
        <dbReference type="ARBA" id="ARBA00023015"/>
    </source>
</evidence>
<dbReference type="InterPro" id="IPR036390">
    <property type="entry name" value="WH_DNA-bd_sf"/>
</dbReference>
<feature type="domain" description="RCK C-terminal" evidence="6">
    <location>
        <begin position="121"/>
        <end position="207"/>
    </location>
</feature>
<dbReference type="InterPro" id="IPR006037">
    <property type="entry name" value="RCK_C"/>
</dbReference>
<sequence>MRKTVRTARYQQIAADVAGKIVSGGYKEGERIFARSALSVHYGVSPETSRRAIALLADLGIVEVTKGSGCTVLSKEKAEQFRMQFNDFDSVDSLRQDLARQIEEQTKSMQTLKNTIQKLSESVGHYQYKNPLQPMKMAITEACHYIGQSIGSIQLWQHTGVTIVAIESQDKTMIISPGPYATFTAGEEIYFIGPADSWPRLERFLYGANETDE</sequence>
<evidence type="ECO:0000256" key="3">
    <source>
        <dbReference type="ARBA" id="ARBA00023163"/>
    </source>
</evidence>
<feature type="coiled-coil region" evidence="4">
    <location>
        <begin position="95"/>
        <end position="122"/>
    </location>
</feature>
<organism evidence="7 8">
    <name type="scientific">Veillonella criceti</name>
    <dbReference type="NCBI Taxonomy" id="103891"/>
    <lineage>
        <taxon>Bacteria</taxon>
        <taxon>Bacillati</taxon>
        <taxon>Bacillota</taxon>
        <taxon>Negativicutes</taxon>
        <taxon>Veillonellales</taxon>
        <taxon>Veillonellaceae</taxon>
        <taxon>Veillonella</taxon>
    </lineage>
</organism>
<dbReference type="Pfam" id="PF00392">
    <property type="entry name" value="GntR"/>
    <property type="match status" value="1"/>
</dbReference>
<evidence type="ECO:0000256" key="2">
    <source>
        <dbReference type="ARBA" id="ARBA00023125"/>
    </source>
</evidence>